<dbReference type="Pfam" id="PF12784">
    <property type="entry name" value="PDDEXK_2"/>
    <property type="match status" value="1"/>
</dbReference>
<evidence type="ECO:0000313" key="3">
    <source>
        <dbReference type="Proteomes" id="UP000363661"/>
    </source>
</evidence>
<dbReference type="PANTHER" id="PTHR41317">
    <property type="entry name" value="PD-(D_E)XK NUCLEASE FAMILY TRANSPOSASE"/>
    <property type="match status" value="1"/>
</dbReference>
<dbReference type="AlphaFoldDB" id="A0A564TIV8"/>
<keyword evidence="3" id="KW-1185">Reference proteome</keyword>
<feature type="compositionally biased region" description="Basic and acidic residues" evidence="1">
    <location>
        <begin position="306"/>
        <end position="359"/>
    </location>
</feature>
<evidence type="ECO:0000256" key="1">
    <source>
        <dbReference type="SAM" id="MobiDB-lite"/>
    </source>
</evidence>
<dbReference type="PANTHER" id="PTHR41317:SF1">
    <property type="entry name" value="PD-(D_E)XK NUCLEASE FAMILY TRANSPOSASE"/>
    <property type="match status" value="1"/>
</dbReference>
<dbReference type="Proteomes" id="UP000363661">
    <property type="component" value="Unassembled WGS sequence"/>
</dbReference>
<organism evidence="2 3">
    <name type="scientific">[Ruminococcus] torques</name>
    <dbReference type="NCBI Taxonomy" id="33039"/>
    <lineage>
        <taxon>Bacteria</taxon>
        <taxon>Bacillati</taxon>
        <taxon>Bacillota</taxon>
        <taxon>Clostridia</taxon>
        <taxon>Lachnospirales</taxon>
        <taxon>Lachnospiraceae</taxon>
        <taxon>Mediterraneibacter</taxon>
    </lineage>
</organism>
<sequence length="370" mass="43571">MKNKLKKYFPMIRTKGEVLEEVKNNKKLWKTFCSWKEEYQQEYLDICTGVKGIKLLYDTYFKAIMNPDTRPERLNDFLSEILGEKVKILKVLPNESTRIAAESSLLVMDIVVQLEDGSIANVEIQKLGYRFPGERSACYSADLLLRQYKRVREQLGPTFSYKDIKKVYTIVLFETSNTFYKKFSEEIYIHRFRQTSDTGLETNLLQEYTFICLDIFGDIIQNEEREIENRLEEWLVFLSQDDPDMIIKLLNKNPGFHKIYEEVYNLCLNSERMMNMFSKELEILDRNTVKLMIDEMEEELAGAKKRVQEAEEKAQKRAEEAEEKAQKRAEEAEEKAQKRVDEAEERAREAEEKLRELERNLAGTAQGCNS</sequence>
<name>A0A564TIV8_9FIRM</name>
<dbReference type="RefSeq" id="WP_144366913.1">
    <property type="nucleotide sequence ID" value="NZ_CABHNA010000050.1"/>
</dbReference>
<proteinExistence type="predicted"/>
<reference evidence="2 3" key="1">
    <citation type="submission" date="2019-07" db="EMBL/GenBank/DDBJ databases">
        <authorList>
            <person name="Hibberd C M."/>
            <person name="Gehrig L. J."/>
            <person name="Chang H.-W."/>
            <person name="Venkatesh S."/>
        </authorList>
    </citation>
    <scope>NUCLEOTIDE SEQUENCE [LARGE SCALE GENOMIC DNA]</scope>
    <source>
        <strain evidence="2">Ruminococcus_torques_SSTS_Bg7063</strain>
    </source>
</reference>
<feature type="region of interest" description="Disordered" evidence="1">
    <location>
        <begin position="304"/>
        <end position="370"/>
    </location>
</feature>
<dbReference type="EMBL" id="CABHNA010000050">
    <property type="protein sequence ID" value="VUX06471.1"/>
    <property type="molecule type" value="Genomic_DNA"/>
</dbReference>
<evidence type="ECO:0000313" key="2">
    <source>
        <dbReference type="EMBL" id="VUX06471.1"/>
    </source>
</evidence>
<protein>
    <submittedName>
        <fullName evidence="2">PD-(D/E)XK nuclease family transposase</fullName>
    </submittedName>
</protein>
<accession>A0A564TIV8</accession>
<gene>
    <name evidence="2" type="ORF">RTSSTS7063_01288</name>
</gene>